<dbReference type="RefSeq" id="XP_006007269.1">
    <property type="nucleotide sequence ID" value="XM_006007207.3"/>
</dbReference>
<dbReference type="OMA" id="CIYHEET"/>
<keyword evidence="4" id="KW-1185">Reference proteome</keyword>
<reference evidence="3" key="2">
    <citation type="submission" date="2025-08" db="UniProtKB">
        <authorList>
            <consortium name="Ensembl"/>
        </authorList>
    </citation>
    <scope>IDENTIFICATION</scope>
</reference>
<reference evidence="4" key="1">
    <citation type="submission" date="2011-08" db="EMBL/GenBank/DDBJ databases">
        <title>The draft genome of Latimeria chalumnae.</title>
        <authorList>
            <person name="Di Palma F."/>
            <person name="Alfoldi J."/>
            <person name="Johnson J."/>
            <person name="Berlin A."/>
            <person name="Gnerre S."/>
            <person name="Jaffe D."/>
            <person name="MacCallum I."/>
            <person name="Young S."/>
            <person name="Walker B.J."/>
            <person name="Lander E."/>
            <person name="Lindblad-Toh K."/>
        </authorList>
    </citation>
    <scope>NUCLEOTIDE SEQUENCE [LARGE SCALE GENOMIC DNA]</scope>
    <source>
        <strain evidence="4">Wild caught</strain>
    </source>
</reference>
<evidence type="ECO:0000256" key="1">
    <source>
        <dbReference type="ARBA" id="ARBA00009856"/>
    </source>
</evidence>
<protein>
    <submittedName>
        <fullName evidence="3">SRR1 domain containing</fullName>
    </submittedName>
</protein>
<dbReference type="InParanoid" id="H3AME2"/>
<dbReference type="Proteomes" id="UP000008672">
    <property type="component" value="Unassembled WGS sequence"/>
</dbReference>
<dbReference type="Bgee" id="ENSLACG00000009519">
    <property type="expression patterns" value="Expressed in muscle tissue and 6 other cell types or tissues"/>
</dbReference>
<dbReference type="PANTHER" id="PTHR28626:SF3">
    <property type="entry name" value="SRR1-LIKE PROTEIN"/>
    <property type="match status" value="1"/>
</dbReference>
<dbReference type="HOGENOM" id="CLU_062516_0_0_1"/>
<dbReference type="EMBL" id="AFYH01180439">
    <property type="status" value="NOT_ANNOTATED_CDS"/>
    <property type="molecule type" value="Genomic_DNA"/>
</dbReference>
<evidence type="ECO:0000259" key="2">
    <source>
        <dbReference type="Pfam" id="PF07985"/>
    </source>
</evidence>
<dbReference type="GeneID" id="102363605"/>
<accession>H3AME2</accession>
<dbReference type="GO" id="GO:0005737">
    <property type="term" value="C:cytoplasm"/>
    <property type="evidence" value="ECO:0007669"/>
    <property type="project" value="TreeGrafter"/>
</dbReference>
<organism evidence="3 4">
    <name type="scientific">Latimeria chalumnae</name>
    <name type="common">Coelacanth</name>
    <dbReference type="NCBI Taxonomy" id="7897"/>
    <lineage>
        <taxon>Eukaryota</taxon>
        <taxon>Metazoa</taxon>
        <taxon>Chordata</taxon>
        <taxon>Craniata</taxon>
        <taxon>Vertebrata</taxon>
        <taxon>Euteleostomi</taxon>
        <taxon>Coelacanthiformes</taxon>
        <taxon>Coelacanthidae</taxon>
        <taxon>Latimeria</taxon>
    </lineage>
</organism>
<dbReference type="GeneTree" id="ENSGT00390000003948"/>
<evidence type="ECO:0000313" key="4">
    <source>
        <dbReference type="Proteomes" id="UP000008672"/>
    </source>
</evidence>
<dbReference type="InterPro" id="IPR040044">
    <property type="entry name" value="SRR1L"/>
</dbReference>
<dbReference type="eggNOG" id="KOG3131">
    <property type="taxonomic scope" value="Eukaryota"/>
</dbReference>
<proteinExistence type="inferred from homology"/>
<dbReference type="InterPro" id="IPR012942">
    <property type="entry name" value="SRR1-like"/>
</dbReference>
<dbReference type="Ensembl" id="ENSLACT00000010893.1">
    <property type="protein sequence ID" value="ENSLACP00000010813.1"/>
    <property type="gene ID" value="ENSLACG00000009519.1"/>
</dbReference>
<dbReference type="STRING" id="7897.ENSLACP00000010813"/>
<dbReference type="AlphaFoldDB" id="H3AME2"/>
<dbReference type="EMBL" id="AFYH01180438">
    <property type="status" value="NOT_ANNOTATED_CDS"/>
    <property type="molecule type" value="Genomic_DNA"/>
</dbReference>
<dbReference type="FunCoup" id="H3AME2">
    <property type="interactions" value="2608"/>
</dbReference>
<dbReference type="RefSeq" id="XP_006007270.1">
    <property type="nucleotide sequence ID" value="XM_006007208.2"/>
</dbReference>
<dbReference type="GO" id="GO:0005634">
    <property type="term" value="C:nucleus"/>
    <property type="evidence" value="ECO:0007669"/>
    <property type="project" value="TreeGrafter"/>
</dbReference>
<dbReference type="OrthoDB" id="551431at2759"/>
<dbReference type="EMBL" id="AFYH01180437">
    <property type="status" value="NOT_ANNOTATED_CDS"/>
    <property type="molecule type" value="Genomic_DNA"/>
</dbReference>
<comment type="similarity">
    <text evidence="1">Belongs to the SRR1 family.</text>
</comment>
<sequence length="321" mass="37526">MAGTDGAWQVVRKKKRGKVQRRGNLVKKTEEFASGDDDVLNYAQYSQKIKQRLTEAMRELTSSEFLDPLLKIVQNCFVKCFPNKEEMPKTSEKVHSTHQIRTENTRQKCVHLEHQATIFNSGFDTVTLDCVCYGIGNFSSCPAPKYQLALLLLLLEKLKIPKERCYVFDPLFSKSEITFLKDLGLTVILENEEGKRKIHKLTIFYMVHCGNALYNNLLWRNWSVEELSKIFIIGNSFRGIEERLVTRILQENYKYIFEILKVTEESPLPYSLEYEDIFNDTSIHWFPSQKLYEIPSRSWESPAEPIYRESEETGIIRNQKK</sequence>
<gene>
    <name evidence="3" type="primary">SRRD</name>
</gene>
<evidence type="ECO:0000313" key="3">
    <source>
        <dbReference type="Ensembl" id="ENSLACP00000010813.1"/>
    </source>
</evidence>
<dbReference type="CTD" id="402055"/>
<dbReference type="PANTHER" id="PTHR28626">
    <property type="entry name" value="SRR1-LIKE PROTEIN"/>
    <property type="match status" value="1"/>
</dbReference>
<reference evidence="3" key="3">
    <citation type="submission" date="2025-09" db="UniProtKB">
        <authorList>
            <consortium name="Ensembl"/>
        </authorList>
    </citation>
    <scope>IDENTIFICATION</scope>
</reference>
<dbReference type="Pfam" id="PF07985">
    <property type="entry name" value="SRR1"/>
    <property type="match status" value="1"/>
</dbReference>
<dbReference type="KEGG" id="lcm:102363605"/>
<feature type="domain" description="SRR1-like" evidence="2">
    <location>
        <begin position="129"/>
        <end position="285"/>
    </location>
</feature>
<name>H3AME2_LATCH</name>